<gene>
    <name evidence="1" type="ORF">GCM10025789_26240</name>
</gene>
<evidence type="ECO:0000313" key="2">
    <source>
        <dbReference type="Proteomes" id="UP001501521"/>
    </source>
</evidence>
<keyword evidence="2" id="KW-1185">Reference proteome</keyword>
<accession>A0ABP9FK49</accession>
<sequence>MSTAAYDSLTQAHTKIRGLAFTAVRNDVIENFLVLTRLENLAQAALQPWIAAAIAADAAQLFGRITGRLSSIQGHHQWLGASRRSVSLLGEAAGQWSNVVAQQQQVVATVRANKGRISGGEWRSVARDAHLDTVSRKEQKELAFADSVGRIVEGCTMAQLVTKNLMTQAATSCNQALMQTSVARTAPSAHSPHARNWRMRKVNAALGQLDAFYARLEGGATWRGQAQKVARIFDENAETLQALHKLSGGPLRATAV</sequence>
<reference evidence="2" key="1">
    <citation type="journal article" date="2019" name="Int. J. Syst. Evol. Microbiol.">
        <title>The Global Catalogue of Microorganisms (GCM) 10K type strain sequencing project: providing services to taxonomists for standard genome sequencing and annotation.</title>
        <authorList>
            <consortium name="The Broad Institute Genomics Platform"/>
            <consortium name="The Broad Institute Genome Sequencing Center for Infectious Disease"/>
            <person name="Wu L."/>
            <person name="Ma J."/>
        </authorList>
    </citation>
    <scope>NUCLEOTIDE SEQUENCE [LARGE SCALE GENOMIC DNA]</scope>
    <source>
        <strain evidence="2">JCM 19125</strain>
    </source>
</reference>
<evidence type="ECO:0000313" key="1">
    <source>
        <dbReference type="EMBL" id="GAA4905666.1"/>
    </source>
</evidence>
<proteinExistence type="predicted"/>
<protein>
    <submittedName>
        <fullName evidence="1">Uncharacterized protein</fullName>
    </submittedName>
</protein>
<dbReference type="RefSeq" id="WP_345583613.1">
    <property type="nucleotide sequence ID" value="NZ_BAABLV010000038.1"/>
</dbReference>
<dbReference type="EMBL" id="BAABLV010000038">
    <property type="protein sequence ID" value="GAA4905666.1"/>
    <property type="molecule type" value="Genomic_DNA"/>
</dbReference>
<dbReference type="Proteomes" id="UP001501521">
    <property type="component" value="Unassembled WGS sequence"/>
</dbReference>
<organism evidence="1 2">
    <name type="scientific">Tessaracoccus lubricantis</name>
    <dbReference type="NCBI Taxonomy" id="545543"/>
    <lineage>
        <taxon>Bacteria</taxon>
        <taxon>Bacillati</taxon>
        <taxon>Actinomycetota</taxon>
        <taxon>Actinomycetes</taxon>
        <taxon>Propionibacteriales</taxon>
        <taxon>Propionibacteriaceae</taxon>
        <taxon>Tessaracoccus</taxon>
    </lineage>
</organism>
<comment type="caution">
    <text evidence="1">The sequence shown here is derived from an EMBL/GenBank/DDBJ whole genome shotgun (WGS) entry which is preliminary data.</text>
</comment>
<name>A0ABP9FK49_9ACTN</name>